<sequence>MTLCETNINENKSSTTTNPSSSSSLKWISQPFFHNSDQGKDTKNCFLCTAPHSEFKCSWCQSIYYCSKEHYSHHRVNSKCFPFQRVQKGLETTRNVRKGELLFKETSILSSPDLHSLPTCPVCLKRILSEKRSTSCAQGCPLRLCNGPCARMTREHGPECKILKDNKVKLDFKDYQTPMSINSVITVLRLMESKKKRPSDWKEFLDPNSIHMEERKKAKGEWEFLQKEVVNYIRNRLFMASDVGDEELHLLIGKESQY</sequence>
<evidence type="ECO:0008006" key="3">
    <source>
        <dbReference type="Google" id="ProtNLM"/>
    </source>
</evidence>
<accession>A0A0K2TGV0</accession>
<dbReference type="PANTHER" id="PTHR46455">
    <property type="entry name" value="SET AND MYND DOMAIN CONTAINING, ARTHROPOD-SPECIFIC, MEMBER 4, ISOFORM A"/>
    <property type="match status" value="1"/>
</dbReference>
<dbReference type="InterPro" id="IPR053010">
    <property type="entry name" value="SET_SmydA-8"/>
</dbReference>
<name>A0A0K2TGV0_LEPSM</name>
<dbReference type="Gene3D" id="6.10.140.2220">
    <property type="match status" value="1"/>
</dbReference>
<evidence type="ECO:0000313" key="2">
    <source>
        <dbReference type="EMBL" id="CDW24822.1"/>
    </source>
</evidence>
<reference evidence="2" key="1">
    <citation type="submission" date="2014-05" db="EMBL/GenBank/DDBJ databases">
        <authorList>
            <person name="Chronopoulou M."/>
        </authorList>
    </citation>
    <scope>NUCLEOTIDE SEQUENCE</scope>
    <source>
        <tissue evidence="2">Whole organism</tissue>
    </source>
</reference>
<dbReference type="AlphaFoldDB" id="A0A0K2TGV0"/>
<proteinExistence type="predicted"/>
<dbReference type="PANTHER" id="PTHR46455:SF5">
    <property type="entry name" value="SET AND MYND DOMAIN CONTAINING, ARTHROPOD-SPECIFIC, MEMBER 4, ISOFORM A"/>
    <property type="match status" value="1"/>
</dbReference>
<dbReference type="EMBL" id="HACA01007461">
    <property type="protein sequence ID" value="CDW24822.1"/>
    <property type="molecule type" value="Transcribed_RNA"/>
</dbReference>
<feature type="compositionally biased region" description="Polar residues" evidence="1">
    <location>
        <begin position="1"/>
        <end position="12"/>
    </location>
</feature>
<dbReference type="Gene3D" id="1.10.220.160">
    <property type="match status" value="1"/>
</dbReference>
<feature type="compositionally biased region" description="Low complexity" evidence="1">
    <location>
        <begin position="13"/>
        <end position="24"/>
    </location>
</feature>
<dbReference type="Gene3D" id="2.170.270.10">
    <property type="entry name" value="SET domain"/>
    <property type="match status" value="1"/>
</dbReference>
<evidence type="ECO:0000256" key="1">
    <source>
        <dbReference type="SAM" id="MobiDB-lite"/>
    </source>
</evidence>
<dbReference type="OrthoDB" id="5945798at2759"/>
<organism evidence="2">
    <name type="scientific">Lepeophtheirus salmonis</name>
    <name type="common">Salmon louse</name>
    <name type="synonym">Caligus salmonis</name>
    <dbReference type="NCBI Taxonomy" id="72036"/>
    <lineage>
        <taxon>Eukaryota</taxon>
        <taxon>Metazoa</taxon>
        <taxon>Ecdysozoa</taxon>
        <taxon>Arthropoda</taxon>
        <taxon>Crustacea</taxon>
        <taxon>Multicrustacea</taxon>
        <taxon>Hexanauplia</taxon>
        <taxon>Copepoda</taxon>
        <taxon>Siphonostomatoida</taxon>
        <taxon>Caligidae</taxon>
        <taxon>Lepeophtheirus</taxon>
    </lineage>
</organism>
<dbReference type="InterPro" id="IPR046341">
    <property type="entry name" value="SET_dom_sf"/>
</dbReference>
<protein>
    <recommendedName>
        <fullName evidence="3">MYND-type domain-containing protein</fullName>
    </recommendedName>
</protein>
<feature type="region of interest" description="Disordered" evidence="1">
    <location>
        <begin position="1"/>
        <end position="24"/>
    </location>
</feature>